<evidence type="ECO:0000256" key="2">
    <source>
        <dbReference type="ARBA" id="ARBA00022448"/>
    </source>
</evidence>
<evidence type="ECO:0000256" key="1">
    <source>
        <dbReference type="ARBA" id="ARBA00004651"/>
    </source>
</evidence>
<keyword evidence="6 7" id="KW-0472">Membrane</keyword>
<dbReference type="Proteomes" id="UP000194946">
    <property type="component" value="Unassembled WGS sequence"/>
</dbReference>
<evidence type="ECO:0000256" key="7">
    <source>
        <dbReference type="RuleBase" id="RU363032"/>
    </source>
</evidence>
<keyword evidence="10" id="KW-1185">Reference proteome</keyword>
<evidence type="ECO:0000256" key="5">
    <source>
        <dbReference type="ARBA" id="ARBA00022989"/>
    </source>
</evidence>
<keyword evidence="5 7" id="KW-1133">Transmembrane helix</keyword>
<dbReference type="InterPro" id="IPR035906">
    <property type="entry name" value="MetI-like_sf"/>
</dbReference>
<dbReference type="InterPro" id="IPR000515">
    <property type="entry name" value="MetI-like"/>
</dbReference>
<reference evidence="10" key="1">
    <citation type="submission" date="2014-06" db="EMBL/GenBank/DDBJ databases">
        <authorList>
            <person name="Winans N.J."/>
            <person name="Newell P.D."/>
            <person name="Douglas A.E."/>
        </authorList>
    </citation>
    <scope>NUCLEOTIDE SEQUENCE [LARGE SCALE GENOMIC DNA]</scope>
    <source>
        <strain evidence="10">DmL_052</strain>
    </source>
</reference>
<keyword evidence="3" id="KW-1003">Cell membrane</keyword>
<dbReference type="Gene3D" id="1.10.3720.10">
    <property type="entry name" value="MetI-like"/>
    <property type="match status" value="1"/>
</dbReference>
<evidence type="ECO:0000313" key="9">
    <source>
        <dbReference type="EMBL" id="OUI78851.1"/>
    </source>
</evidence>
<dbReference type="PANTHER" id="PTHR30151">
    <property type="entry name" value="ALKANE SULFONATE ABC TRANSPORTER-RELATED, MEMBRANE SUBUNIT"/>
    <property type="match status" value="1"/>
</dbReference>
<keyword evidence="4 7" id="KW-0812">Transmembrane</keyword>
<protein>
    <submittedName>
        <fullName evidence="9">ABC transporter permease</fullName>
    </submittedName>
</protein>
<dbReference type="SUPFAM" id="SSF161098">
    <property type="entry name" value="MetI-like"/>
    <property type="match status" value="1"/>
</dbReference>
<proteinExistence type="inferred from homology"/>
<accession>A0A251ZW11</accession>
<dbReference type="CDD" id="cd06261">
    <property type="entry name" value="TM_PBP2"/>
    <property type="match status" value="1"/>
</dbReference>
<evidence type="ECO:0000256" key="4">
    <source>
        <dbReference type="ARBA" id="ARBA00022692"/>
    </source>
</evidence>
<evidence type="ECO:0000256" key="3">
    <source>
        <dbReference type="ARBA" id="ARBA00022475"/>
    </source>
</evidence>
<feature type="domain" description="ABC transmembrane type-1" evidence="8">
    <location>
        <begin position="52"/>
        <end position="236"/>
    </location>
</feature>
<feature type="transmembrane region" description="Helical" evidence="7">
    <location>
        <begin position="94"/>
        <end position="116"/>
    </location>
</feature>
<evidence type="ECO:0000313" key="10">
    <source>
        <dbReference type="Proteomes" id="UP000194946"/>
    </source>
</evidence>
<sequence length="253" mass="27976">MTSIPLYFRIPILIISLLLIWQGIYQFFGIPPYLLPSPISVFIAFKDNQALLWNAAFITFNETILGLILGCALGMALALLMSLIPFVRQWLMPIILISQSIPTFALAPLLVLWFGFGMNSKIVMAMIMIFFPVTSAFFDGLNRTPLGWIELSKTMNASPLRQLLFIRIPAALPAFASGLRIAAAIAPIGAVIGEWVGASSGLGFLMQNANSRFQTDLMFAALFLLSIMTICLWGTVTFSTKKLIPWAEETQTF</sequence>
<dbReference type="PROSITE" id="PS50928">
    <property type="entry name" value="ABC_TM1"/>
    <property type="match status" value="1"/>
</dbReference>
<feature type="transmembrane region" description="Helical" evidence="7">
    <location>
        <begin position="7"/>
        <end position="28"/>
    </location>
</feature>
<dbReference type="GO" id="GO:0005886">
    <property type="term" value="C:plasma membrane"/>
    <property type="evidence" value="ECO:0007669"/>
    <property type="project" value="UniProtKB-SubCell"/>
</dbReference>
<keyword evidence="2 7" id="KW-0813">Transport</keyword>
<comment type="caution">
    <text evidence="9">The sequence shown here is derived from an EMBL/GenBank/DDBJ whole genome shotgun (WGS) entry which is preliminary data.</text>
</comment>
<feature type="transmembrane region" description="Helical" evidence="7">
    <location>
        <begin position="217"/>
        <end position="236"/>
    </location>
</feature>
<dbReference type="EMBL" id="JOPB01000003">
    <property type="protein sequence ID" value="OUI78851.1"/>
    <property type="molecule type" value="Genomic_DNA"/>
</dbReference>
<evidence type="ECO:0000259" key="8">
    <source>
        <dbReference type="PROSITE" id="PS50928"/>
    </source>
</evidence>
<organism evidence="9 10">
    <name type="scientific">Commensalibacter intestini</name>
    <dbReference type="NCBI Taxonomy" id="479936"/>
    <lineage>
        <taxon>Bacteria</taxon>
        <taxon>Pseudomonadati</taxon>
        <taxon>Pseudomonadota</taxon>
        <taxon>Alphaproteobacteria</taxon>
        <taxon>Acetobacterales</taxon>
        <taxon>Acetobacteraceae</taxon>
    </lineage>
</organism>
<evidence type="ECO:0000256" key="6">
    <source>
        <dbReference type="ARBA" id="ARBA00023136"/>
    </source>
</evidence>
<comment type="subcellular location">
    <subcellularLocation>
        <location evidence="1 7">Cell membrane</location>
        <topology evidence="1 7">Multi-pass membrane protein</topology>
    </subcellularLocation>
</comment>
<name>A0A251ZW11_9PROT</name>
<dbReference type="RefSeq" id="WP_086631973.1">
    <property type="nucleotide sequence ID" value="NZ_JOPB01000003.1"/>
</dbReference>
<dbReference type="GO" id="GO:0055085">
    <property type="term" value="P:transmembrane transport"/>
    <property type="evidence" value="ECO:0007669"/>
    <property type="project" value="InterPro"/>
</dbReference>
<feature type="transmembrane region" description="Helical" evidence="7">
    <location>
        <begin position="64"/>
        <end position="87"/>
    </location>
</feature>
<dbReference type="Pfam" id="PF00528">
    <property type="entry name" value="BPD_transp_1"/>
    <property type="match status" value="1"/>
</dbReference>
<dbReference type="AlphaFoldDB" id="A0A251ZW11"/>
<dbReference type="PANTHER" id="PTHR30151:SF20">
    <property type="entry name" value="ABC TRANSPORTER PERMEASE PROTEIN HI_0355-RELATED"/>
    <property type="match status" value="1"/>
</dbReference>
<gene>
    <name evidence="9" type="ORF">HK18_05470</name>
</gene>
<comment type="similarity">
    <text evidence="7">Belongs to the binding-protein-dependent transport system permease family.</text>
</comment>
<feature type="transmembrane region" description="Helical" evidence="7">
    <location>
        <begin position="185"/>
        <end position="205"/>
    </location>
</feature>